<protein>
    <recommendedName>
        <fullName evidence="3">DUF4265 domain-containing protein</fullName>
    </recommendedName>
</protein>
<sequence length="142" mass="14743">MKDGCPTTRKACGAAAVGPDTAHISNAPFLQDGVAEGDIVRFMTAADGTCWATERVEASGNCTIRVLPIPDGPLGRSAHAVHERLAPLGLGGETFSDELPLVAFTVPVTADLPAVKAILVHGETEGWWAFETGCVTDAWTAA</sequence>
<gene>
    <name evidence="1" type="ORF">GCM10009682_23000</name>
</gene>
<name>A0ABN2LWE1_9ACTN</name>
<reference evidence="1 2" key="1">
    <citation type="journal article" date="2019" name="Int. J. Syst. Evol. Microbiol.">
        <title>The Global Catalogue of Microorganisms (GCM) 10K type strain sequencing project: providing services to taxonomists for standard genome sequencing and annotation.</title>
        <authorList>
            <consortium name="The Broad Institute Genomics Platform"/>
            <consortium name="The Broad Institute Genome Sequencing Center for Infectious Disease"/>
            <person name="Wu L."/>
            <person name="Ma J."/>
        </authorList>
    </citation>
    <scope>NUCLEOTIDE SEQUENCE [LARGE SCALE GENOMIC DNA]</scope>
    <source>
        <strain evidence="1 2">JCM 13250</strain>
    </source>
</reference>
<evidence type="ECO:0000313" key="1">
    <source>
        <dbReference type="EMBL" id="GAA1800781.1"/>
    </source>
</evidence>
<organism evidence="1 2">
    <name type="scientific">Luedemannella flava</name>
    <dbReference type="NCBI Taxonomy" id="349316"/>
    <lineage>
        <taxon>Bacteria</taxon>
        <taxon>Bacillati</taxon>
        <taxon>Actinomycetota</taxon>
        <taxon>Actinomycetes</taxon>
        <taxon>Micromonosporales</taxon>
        <taxon>Micromonosporaceae</taxon>
        <taxon>Luedemannella</taxon>
    </lineage>
</organism>
<keyword evidence="2" id="KW-1185">Reference proteome</keyword>
<dbReference type="EMBL" id="BAAALT010000058">
    <property type="protein sequence ID" value="GAA1800781.1"/>
    <property type="molecule type" value="Genomic_DNA"/>
</dbReference>
<comment type="caution">
    <text evidence="1">The sequence shown here is derived from an EMBL/GenBank/DDBJ whole genome shotgun (WGS) entry which is preliminary data.</text>
</comment>
<evidence type="ECO:0000313" key="2">
    <source>
        <dbReference type="Proteomes" id="UP001500218"/>
    </source>
</evidence>
<evidence type="ECO:0008006" key="3">
    <source>
        <dbReference type="Google" id="ProtNLM"/>
    </source>
</evidence>
<accession>A0ABN2LWE1</accession>
<dbReference type="InterPro" id="IPR025361">
    <property type="entry name" value="DUF4265"/>
</dbReference>
<dbReference type="Proteomes" id="UP001500218">
    <property type="component" value="Unassembled WGS sequence"/>
</dbReference>
<dbReference type="Pfam" id="PF14085">
    <property type="entry name" value="DUF4265"/>
    <property type="match status" value="1"/>
</dbReference>
<proteinExistence type="predicted"/>